<accession>A0A0D2P358</accession>
<protein>
    <recommendedName>
        <fullName evidence="5">Secreted protein</fullName>
    </recommendedName>
</protein>
<proteinExistence type="predicted"/>
<feature type="signal peptide" evidence="2">
    <location>
        <begin position="1"/>
        <end position="25"/>
    </location>
</feature>
<keyword evidence="2" id="KW-0732">Signal</keyword>
<feature type="region of interest" description="Disordered" evidence="1">
    <location>
        <begin position="63"/>
        <end position="104"/>
    </location>
</feature>
<evidence type="ECO:0000313" key="3">
    <source>
        <dbReference type="EMBL" id="KJA25354.1"/>
    </source>
</evidence>
<organism evidence="3 4">
    <name type="scientific">Hypholoma sublateritium (strain FD-334 SS-4)</name>
    <dbReference type="NCBI Taxonomy" id="945553"/>
    <lineage>
        <taxon>Eukaryota</taxon>
        <taxon>Fungi</taxon>
        <taxon>Dikarya</taxon>
        <taxon>Basidiomycota</taxon>
        <taxon>Agaricomycotina</taxon>
        <taxon>Agaricomycetes</taxon>
        <taxon>Agaricomycetidae</taxon>
        <taxon>Agaricales</taxon>
        <taxon>Agaricineae</taxon>
        <taxon>Strophariaceae</taxon>
        <taxon>Hypholoma</taxon>
    </lineage>
</organism>
<feature type="chain" id="PRO_5002248226" description="Secreted protein" evidence="2">
    <location>
        <begin position="26"/>
        <end position="104"/>
    </location>
</feature>
<dbReference type="EMBL" id="KN817532">
    <property type="protein sequence ID" value="KJA25354.1"/>
    <property type="molecule type" value="Genomic_DNA"/>
</dbReference>
<name>A0A0D2P358_HYPSF</name>
<evidence type="ECO:0000256" key="1">
    <source>
        <dbReference type="SAM" id="MobiDB-lite"/>
    </source>
</evidence>
<dbReference type="OMA" id="DPISMIC"/>
<sequence>MADGGDPISMICGGCCLVLFSGLTAFCGTQRYGGGSGSGRNAGCCDSCCRSSFDEDAFDAQVKKDLEKTRDPNAQPVPTAQMTPVQPPAESVTGKGATTAAVGP</sequence>
<evidence type="ECO:0008006" key="5">
    <source>
        <dbReference type="Google" id="ProtNLM"/>
    </source>
</evidence>
<gene>
    <name evidence="3" type="ORF">HYPSUDRAFT_37862</name>
</gene>
<dbReference type="AlphaFoldDB" id="A0A0D2P358"/>
<keyword evidence="4" id="KW-1185">Reference proteome</keyword>
<evidence type="ECO:0000313" key="4">
    <source>
        <dbReference type="Proteomes" id="UP000054270"/>
    </source>
</evidence>
<evidence type="ECO:0000256" key="2">
    <source>
        <dbReference type="SAM" id="SignalP"/>
    </source>
</evidence>
<dbReference type="Proteomes" id="UP000054270">
    <property type="component" value="Unassembled WGS sequence"/>
</dbReference>
<reference evidence="4" key="1">
    <citation type="submission" date="2014-04" db="EMBL/GenBank/DDBJ databases">
        <title>Evolutionary Origins and Diversification of the Mycorrhizal Mutualists.</title>
        <authorList>
            <consortium name="DOE Joint Genome Institute"/>
            <consortium name="Mycorrhizal Genomics Consortium"/>
            <person name="Kohler A."/>
            <person name="Kuo A."/>
            <person name="Nagy L.G."/>
            <person name="Floudas D."/>
            <person name="Copeland A."/>
            <person name="Barry K.W."/>
            <person name="Cichocki N."/>
            <person name="Veneault-Fourrey C."/>
            <person name="LaButti K."/>
            <person name="Lindquist E.A."/>
            <person name="Lipzen A."/>
            <person name="Lundell T."/>
            <person name="Morin E."/>
            <person name="Murat C."/>
            <person name="Riley R."/>
            <person name="Ohm R."/>
            <person name="Sun H."/>
            <person name="Tunlid A."/>
            <person name="Henrissat B."/>
            <person name="Grigoriev I.V."/>
            <person name="Hibbett D.S."/>
            <person name="Martin F."/>
        </authorList>
    </citation>
    <scope>NUCLEOTIDE SEQUENCE [LARGE SCALE GENOMIC DNA]</scope>
    <source>
        <strain evidence="4">FD-334 SS-4</strain>
    </source>
</reference>
<dbReference type="OrthoDB" id="2608976at2759"/>